<comment type="caution">
    <text evidence="1">The sequence shown here is derived from an EMBL/GenBank/DDBJ whole genome shotgun (WGS) entry which is preliminary data.</text>
</comment>
<dbReference type="GO" id="GO:0004527">
    <property type="term" value="F:exonuclease activity"/>
    <property type="evidence" value="ECO:0007669"/>
    <property type="project" value="UniProtKB-KW"/>
</dbReference>
<sequence>MEINLVSKSVLDRNANFRCPIQETNYFNKIVFVKNSKYQITLLAPRWNKIFADNLSKSTLEFENTILINLLDGFLFKDRVLLFEKIKETDNEKRTSSLFEVRVEYFIQPHLEFSAPKNYSFKRVRKSIANIIKELGLEPGIYCESDIVAIVRCFRNKIREDLVSMMSLYNQYDLILKLQNILSLIIFSIDIHRRRLTTFSDNGNLQTVKLNKFREQTIDLREEARVYKPILEYLIEENLVTERDDDALIPSDDIVDELIAYGKYILDFQLLSDAYSYGASNWFQLEIEDNYVVDISETEKYLQFVDEMIEIKYKYGEYASRDKKIDNNIIGLVKKSFFQDTKVDFDSFICFLSIFSSNSHILKLKIKNY</sequence>
<organism evidence="1 2">
    <name type="scientific">Streptococcus mitis</name>
    <dbReference type="NCBI Taxonomy" id="28037"/>
    <lineage>
        <taxon>Bacteria</taxon>
        <taxon>Bacillati</taxon>
        <taxon>Bacillota</taxon>
        <taxon>Bacilli</taxon>
        <taxon>Lactobacillales</taxon>
        <taxon>Streptococcaceae</taxon>
        <taxon>Streptococcus</taxon>
        <taxon>Streptococcus mitis group</taxon>
    </lineage>
</organism>
<accession>A0A150NK24</accession>
<evidence type="ECO:0000313" key="2">
    <source>
        <dbReference type="Proteomes" id="UP000075618"/>
    </source>
</evidence>
<keyword evidence="1" id="KW-0269">Exonuclease</keyword>
<dbReference type="AlphaFoldDB" id="A0A150NK24"/>
<protein>
    <submittedName>
        <fullName evidence="1">Exonuclease SbcC</fullName>
    </submittedName>
</protein>
<name>A0A150NK24_STRMT</name>
<dbReference type="EMBL" id="LROT01000021">
    <property type="protein sequence ID" value="KYF33792.1"/>
    <property type="molecule type" value="Genomic_DNA"/>
</dbReference>
<evidence type="ECO:0000313" key="1">
    <source>
        <dbReference type="EMBL" id="KYF33792.1"/>
    </source>
</evidence>
<keyword evidence="1" id="KW-0378">Hydrolase</keyword>
<dbReference type="Proteomes" id="UP000075618">
    <property type="component" value="Unassembled WGS sequence"/>
</dbReference>
<gene>
    <name evidence="1" type="ORF">SMI10712_01646</name>
</gene>
<reference evidence="1 2" key="1">
    <citation type="submission" date="2016-01" db="EMBL/GenBank/DDBJ databases">
        <title>Highly variable Streptococcus oralis are common among viridans streptococci isolated from primates.</title>
        <authorList>
            <person name="Denapaite D."/>
            <person name="Rieger M."/>
            <person name="Koendgen S."/>
            <person name="Brueckner R."/>
            <person name="Ochigava I."/>
            <person name="Kappeler P."/>
            <person name="Maetz-Rensing K."/>
            <person name="Leendertz F."/>
            <person name="Hakenbeck R."/>
        </authorList>
    </citation>
    <scope>NUCLEOTIDE SEQUENCE [LARGE SCALE GENOMIC DNA]</scope>
    <source>
        <strain evidence="1 2">10712</strain>
    </source>
</reference>
<keyword evidence="1" id="KW-0540">Nuclease</keyword>
<dbReference type="PATRIC" id="fig|28037.237.peg.876"/>
<proteinExistence type="predicted"/>